<keyword evidence="1" id="KW-1133">Transmembrane helix</keyword>
<feature type="chain" id="PRO_5043565224" evidence="2">
    <location>
        <begin position="29"/>
        <end position="203"/>
    </location>
</feature>
<comment type="caution">
    <text evidence="3">The sequence shown here is derived from an EMBL/GenBank/DDBJ whole genome shotgun (WGS) entry which is preliminary data.</text>
</comment>
<name>A0AAW2KSL9_SESRA</name>
<reference evidence="3" key="1">
    <citation type="submission" date="2020-06" db="EMBL/GenBank/DDBJ databases">
        <authorList>
            <person name="Li T."/>
            <person name="Hu X."/>
            <person name="Zhang T."/>
            <person name="Song X."/>
            <person name="Zhang H."/>
            <person name="Dai N."/>
            <person name="Sheng W."/>
            <person name="Hou X."/>
            <person name="Wei L."/>
        </authorList>
    </citation>
    <scope>NUCLEOTIDE SEQUENCE</scope>
    <source>
        <strain evidence="3">G02</strain>
        <tissue evidence="3">Leaf</tissue>
    </source>
</reference>
<keyword evidence="1" id="KW-0812">Transmembrane</keyword>
<feature type="signal peptide" evidence="2">
    <location>
        <begin position="1"/>
        <end position="28"/>
    </location>
</feature>
<dbReference type="AlphaFoldDB" id="A0AAW2KSL9"/>
<gene>
    <name evidence="3" type="ORF">Sradi_5948700</name>
</gene>
<evidence type="ECO:0000256" key="2">
    <source>
        <dbReference type="SAM" id="SignalP"/>
    </source>
</evidence>
<accession>A0AAW2KSL9</accession>
<dbReference type="PANTHER" id="PTHR36768:SF1">
    <property type="entry name" value="ATP-DEPENDENT HELICASE_DEOXYRIBONUCLEASE SUBUNIT B"/>
    <property type="match status" value="1"/>
</dbReference>
<proteinExistence type="predicted"/>
<reference evidence="3" key="2">
    <citation type="journal article" date="2024" name="Plant">
        <title>Genomic evolution and insights into agronomic trait innovations of Sesamum species.</title>
        <authorList>
            <person name="Miao H."/>
            <person name="Wang L."/>
            <person name="Qu L."/>
            <person name="Liu H."/>
            <person name="Sun Y."/>
            <person name="Le M."/>
            <person name="Wang Q."/>
            <person name="Wei S."/>
            <person name="Zheng Y."/>
            <person name="Lin W."/>
            <person name="Duan Y."/>
            <person name="Cao H."/>
            <person name="Xiong S."/>
            <person name="Wang X."/>
            <person name="Wei L."/>
            <person name="Li C."/>
            <person name="Ma Q."/>
            <person name="Ju M."/>
            <person name="Zhao R."/>
            <person name="Li G."/>
            <person name="Mu C."/>
            <person name="Tian Q."/>
            <person name="Mei H."/>
            <person name="Zhang T."/>
            <person name="Gao T."/>
            <person name="Zhang H."/>
        </authorList>
    </citation>
    <scope>NUCLEOTIDE SEQUENCE</scope>
    <source>
        <strain evidence="3">G02</strain>
    </source>
</reference>
<keyword evidence="1" id="KW-0472">Membrane</keyword>
<evidence type="ECO:0000313" key="3">
    <source>
        <dbReference type="EMBL" id="KAL0310064.1"/>
    </source>
</evidence>
<dbReference type="EMBL" id="JACGWJ010000027">
    <property type="protein sequence ID" value="KAL0310064.1"/>
    <property type="molecule type" value="Genomic_DNA"/>
</dbReference>
<protein>
    <submittedName>
        <fullName evidence="3">Uncharacterized protein</fullName>
    </submittedName>
</protein>
<keyword evidence="2" id="KW-0732">Signal</keyword>
<sequence>MEVIYRTTTQMVVLLVLLLSSAIPSSLAYRPGDIVPMSRMGQYHAALIPIPKPTGYTGADPYKISFQVGREKFYVPWLFVINRKSSEVPMIEMNLRYSGADLLGVTAKVVDMPNSYVELHPDIRNQFWDQQQWPKHILVRYTWEEQSEIDVASGFYVLFGSGLMLSFVLAIYVLQSSQDKLTRFVKETVAETNMPAGGVAKVE</sequence>
<feature type="transmembrane region" description="Helical" evidence="1">
    <location>
        <begin position="155"/>
        <end position="174"/>
    </location>
</feature>
<organism evidence="3">
    <name type="scientific">Sesamum radiatum</name>
    <name type="common">Black benniseed</name>
    <dbReference type="NCBI Taxonomy" id="300843"/>
    <lineage>
        <taxon>Eukaryota</taxon>
        <taxon>Viridiplantae</taxon>
        <taxon>Streptophyta</taxon>
        <taxon>Embryophyta</taxon>
        <taxon>Tracheophyta</taxon>
        <taxon>Spermatophyta</taxon>
        <taxon>Magnoliopsida</taxon>
        <taxon>eudicotyledons</taxon>
        <taxon>Gunneridae</taxon>
        <taxon>Pentapetalae</taxon>
        <taxon>asterids</taxon>
        <taxon>lamiids</taxon>
        <taxon>Lamiales</taxon>
        <taxon>Pedaliaceae</taxon>
        <taxon>Sesamum</taxon>
    </lineage>
</organism>
<evidence type="ECO:0000256" key="1">
    <source>
        <dbReference type="SAM" id="Phobius"/>
    </source>
</evidence>
<dbReference type="PANTHER" id="PTHR36768">
    <property type="entry name" value="ATP-DEPENDENT HELICASE/DEOXYRIBONUCLEASE SUBUNIT B"/>
    <property type="match status" value="1"/>
</dbReference>